<organism evidence="3 4">
    <name type="scientific">Ralstonia flaminis</name>
    <dbReference type="NCBI Taxonomy" id="3058597"/>
    <lineage>
        <taxon>Bacteria</taxon>
        <taxon>Pseudomonadati</taxon>
        <taxon>Pseudomonadota</taxon>
        <taxon>Betaproteobacteria</taxon>
        <taxon>Burkholderiales</taxon>
        <taxon>Burkholderiaceae</taxon>
        <taxon>Ralstonia</taxon>
    </lineage>
</organism>
<evidence type="ECO:0000313" key="4">
    <source>
        <dbReference type="Proteomes" id="UP001189757"/>
    </source>
</evidence>
<dbReference type="PANTHER" id="PTHR43143">
    <property type="entry name" value="METALLOPHOSPHOESTERASE, CALCINEURIN SUPERFAMILY"/>
    <property type="match status" value="1"/>
</dbReference>
<dbReference type="GO" id="GO:0004115">
    <property type="term" value="F:3',5'-cyclic-AMP phosphodiesterase activity"/>
    <property type="evidence" value="ECO:0007669"/>
    <property type="project" value="UniProtKB-EC"/>
</dbReference>
<comment type="caution">
    <text evidence="3">The sequence shown here is derived from an EMBL/GenBank/DDBJ whole genome shotgun (WGS) entry which is preliminary data.</text>
</comment>
<reference evidence="3 4" key="1">
    <citation type="submission" date="2023-07" db="EMBL/GenBank/DDBJ databases">
        <authorList>
            <person name="Peeters C."/>
        </authorList>
    </citation>
    <scope>NUCLEOTIDE SEQUENCE [LARGE SCALE GENOMIC DNA]</scope>
    <source>
        <strain evidence="3 4">LMG 18101</strain>
    </source>
</reference>
<feature type="region of interest" description="Disordered" evidence="1">
    <location>
        <begin position="304"/>
        <end position="323"/>
    </location>
</feature>
<dbReference type="InterPro" id="IPR004843">
    <property type="entry name" value="Calcineurin-like_PHP"/>
</dbReference>
<dbReference type="PROSITE" id="PS51318">
    <property type="entry name" value="TAT"/>
    <property type="match status" value="1"/>
</dbReference>
<dbReference type="Proteomes" id="UP001189757">
    <property type="component" value="Unassembled WGS sequence"/>
</dbReference>
<dbReference type="InterPro" id="IPR029052">
    <property type="entry name" value="Metallo-depent_PP-like"/>
</dbReference>
<dbReference type="Pfam" id="PF00149">
    <property type="entry name" value="Metallophos"/>
    <property type="match status" value="1"/>
</dbReference>
<dbReference type="InterPro" id="IPR006311">
    <property type="entry name" value="TAT_signal"/>
</dbReference>
<keyword evidence="4" id="KW-1185">Reference proteome</keyword>
<evidence type="ECO:0000256" key="1">
    <source>
        <dbReference type="SAM" id="MobiDB-lite"/>
    </source>
</evidence>
<name>A0ABN9JJB9_9RALS</name>
<sequence>MSKQPGRRQFLQLAAVGGLVYASGLPGWQAMAATARAAGKAGAAQEDFYFVQLSDTHWGFKGAPNPDARGTLPKAIAAVNALSPAPDFVIFTGDLTHISDDPDERRKRLQEFRDIAAQIKVPVVHYMPGEHDASLDNGAAYIELFGRTHYAFDHKGVHFIAIDNVSDPAARVGEAQLAWLAADIRSVPEHTPVVVFTHRPLFDLYPQWDWATRDGQQVIDLLLPHPNVTVFYGHIHQEHHHMTGHIAHHSARSLMFPLPAPPAPGSQAKRNPVPWDAAAPYRGLGWRSITEHGKQDAATWALAEQPIQASSEANATTKTPETT</sequence>
<proteinExistence type="predicted"/>
<dbReference type="RefSeq" id="WP_316680238.1">
    <property type="nucleotide sequence ID" value="NZ_CATZLL010000002.1"/>
</dbReference>
<gene>
    <name evidence="3" type="primary">cpdA_1</name>
    <name evidence="3" type="ORF">LMG18101_00825</name>
</gene>
<dbReference type="InterPro" id="IPR051918">
    <property type="entry name" value="STPP_CPPED1"/>
</dbReference>
<dbReference type="PANTHER" id="PTHR43143:SF6">
    <property type="entry name" value="BLL3016 PROTEIN"/>
    <property type="match status" value="1"/>
</dbReference>
<feature type="domain" description="Calcineurin-like phosphoesterase" evidence="2">
    <location>
        <begin position="50"/>
        <end position="237"/>
    </location>
</feature>
<dbReference type="EMBL" id="CATZLL010000002">
    <property type="protein sequence ID" value="CAJ0810245.1"/>
    <property type="molecule type" value="Genomic_DNA"/>
</dbReference>
<dbReference type="SUPFAM" id="SSF56300">
    <property type="entry name" value="Metallo-dependent phosphatases"/>
    <property type="match status" value="1"/>
</dbReference>
<dbReference type="Gene3D" id="3.60.21.10">
    <property type="match status" value="1"/>
</dbReference>
<accession>A0ABN9JJB9</accession>
<feature type="compositionally biased region" description="Polar residues" evidence="1">
    <location>
        <begin position="307"/>
        <end position="323"/>
    </location>
</feature>
<protein>
    <submittedName>
        <fullName evidence="3">3',5'-cyclic adenosine monophosphate phosphodiesterase CpdA</fullName>
        <ecNumber evidence="3">3.1.4.53</ecNumber>
    </submittedName>
</protein>
<dbReference type="EC" id="3.1.4.53" evidence="3"/>
<evidence type="ECO:0000313" key="3">
    <source>
        <dbReference type="EMBL" id="CAJ0810245.1"/>
    </source>
</evidence>
<keyword evidence="3" id="KW-0378">Hydrolase</keyword>
<evidence type="ECO:0000259" key="2">
    <source>
        <dbReference type="Pfam" id="PF00149"/>
    </source>
</evidence>